<keyword evidence="3" id="KW-1185">Reference proteome</keyword>
<comment type="caution">
    <text evidence="2">The sequence shown here is derived from an EMBL/GenBank/DDBJ whole genome shotgun (WGS) entry which is preliminary data.</text>
</comment>
<sequence>MGCINSKLLAKSGSFSGKVNQTIQQRTSVLEELRISSSKGNNDQQFLALLCSTTTATSPKPNSKPDRSEPIQLTKDLNPTTSPGQTSVETINTWELLSGLEEENEEKEKGNHEELQNAEIKAKEIADDNSKTVVSSKGRSFRTVEDLNAILASSESEDSNKSVSDDRSGSSNMSNSNDSNGAKRKARARALAELELPAFEFAKSGSLKDWLLKGGQIFSPGSYITPKFGASVQNEGIVNGSKGEELREGSVFDPELLAQFEEAIEEMKKEEESVLKGILERLEGNGEKEKLIMSLGREFIELNCQGNNGFGAEGVLV</sequence>
<evidence type="ECO:0000256" key="1">
    <source>
        <dbReference type="SAM" id="MobiDB-lite"/>
    </source>
</evidence>
<organism evidence="2 3">
    <name type="scientific">Rhynchospora breviuscula</name>
    <dbReference type="NCBI Taxonomy" id="2022672"/>
    <lineage>
        <taxon>Eukaryota</taxon>
        <taxon>Viridiplantae</taxon>
        <taxon>Streptophyta</taxon>
        <taxon>Embryophyta</taxon>
        <taxon>Tracheophyta</taxon>
        <taxon>Spermatophyta</taxon>
        <taxon>Magnoliopsida</taxon>
        <taxon>Liliopsida</taxon>
        <taxon>Poales</taxon>
        <taxon>Cyperaceae</taxon>
        <taxon>Cyperoideae</taxon>
        <taxon>Rhynchosporeae</taxon>
        <taxon>Rhynchospora</taxon>
    </lineage>
</organism>
<evidence type="ECO:0000313" key="3">
    <source>
        <dbReference type="Proteomes" id="UP001151287"/>
    </source>
</evidence>
<dbReference type="EMBL" id="JAMQYH010000001">
    <property type="protein sequence ID" value="KAJ1702456.1"/>
    <property type="molecule type" value="Genomic_DNA"/>
</dbReference>
<reference evidence="2" key="1">
    <citation type="journal article" date="2022" name="Cell">
        <title>Repeat-based holocentromeres influence genome architecture and karyotype evolution.</title>
        <authorList>
            <person name="Hofstatter P.G."/>
            <person name="Thangavel G."/>
            <person name="Lux T."/>
            <person name="Neumann P."/>
            <person name="Vondrak T."/>
            <person name="Novak P."/>
            <person name="Zhang M."/>
            <person name="Costa L."/>
            <person name="Castellani M."/>
            <person name="Scott A."/>
            <person name="Toegelov H."/>
            <person name="Fuchs J."/>
            <person name="Mata-Sucre Y."/>
            <person name="Dias Y."/>
            <person name="Vanzela A.L.L."/>
            <person name="Huettel B."/>
            <person name="Almeida C.C.S."/>
            <person name="Simkova H."/>
            <person name="Souza G."/>
            <person name="Pedrosa-Harand A."/>
            <person name="Macas J."/>
            <person name="Mayer K.F.X."/>
            <person name="Houben A."/>
            <person name="Marques A."/>
        </authorList>
    </citation>
    <scope>NUCLEOTIDE SEQUENCE</scope>
    <source>
        <strain evidence="2">RhyBre1mFocal</strain>
    </source>
</reference>
<evidence type="ECO:0000313" key="2">
    <source>
        <dbReference type="EMBL" id="KAJ1702456.1"/>
    </source>
</evidence>
<gene>
    <name evidence="2" type="ORF">LUZ63_002235</name>
</gene>
<proteinExistence type="predicted"/>
<feature type="region of interest" description="Disordered" evidence="1">
    <location>
        <begin position="54"/>
        <end position="88"/>
    </location>
</feature>
<feature type="compositionally biased region" description="Basic and acidic residues" evidence="1">
    <location>
        <begin position="158"/>
        <end position="168"/>
    </location>
</feature>
<dbReference type="Proteomes" id="UP001151287">
    <property type="component" value="Unassembled WGS sequence"/>
</dbReference>
<dbReference type="OrthoDB" id="1937661at2759"/>
<dbReference type="AlphaFoldDB" id="A0A9Q0CYI4"/>
<accession>A0A9Q0CYI4</accession>
<protein>
    <submittedName>
        <fullName evidence="2">Uncharacterized protein</fullName>
    </submittedName>
</protein>
<name>A0A9Q0CYI4_9POAL</name>
<feature type="compositionally biased region" description="Low complexity" evidence="1">
    <location>
        <begin position="169"/>
        <end position="180"/>
    </location>
</feature>
<feature type="region of interest" description="Disordered" evidence="1">
    <location>
        <begin position="152"/>
        <end position="184"/>
    </location>
</feature>
<feature type="compositionally biased region" description="Polar residues" evidence="1">
    <location>
        <begin position="75"/>
        <end position="88"/>
    </location>
</feature>